<reference evidence="10" key="1">
    <citation type="submission" date="2021-10" db="EMBL/GenBank/DDBJ databases">
        <title>Anaerobic single-cell dispensing facilitates the cultivation of human gut bacteria.</title>
        <authorList>
            <person name="Afrizal A."/>
        </authorList>
    </citation>
    <scope>NUCLEOTIDE SEQUENCE</scope>
    <source>
        <strain evidence="10">CLA-AA-H274</strain>
    </source>
</reference>
<accession>A0AAE3AQ17</accession>
<dbReference type="AlphaFoldDB" id="A0AAE3AQ17"/>
<evidence type="ECO:0000256" key="6">
    <source>
        <dbReference type="ARBA" id="ARBA00023136"/>
    </source>
</evidence>
<dbReference type="Gene3D" id="3.40.720.10">
    <property type="entry name" value="Alkaline Phosphatase, subunit A"/>
    <property type="match status" value="1"/>
</dbReference>
<feature type="region of interest" description="Disordered" evidence="7">
    <location>
        <begin position="520"/>
        <end position="543"/>
    </location>
</feature>
<organism evidence="10 11">
    <name type="scientific">Brotaphodocola catenula</name>
    <dbReference type="NCBI Taxonomy" id="2885361"/>
    <lineage>
        <taxon>Bacteria</taxon>
        <taxon>Bacillati</taxon>
        <taxon>Bacillota</taxon>
        <taxon>Clostridia</taxon>
        <taxon>Lachnospirales</taxon>
        <taxon>Lachnospiraceae</taxon>
        <taxon>Brotaphodocola</taxon>
    </lineage>
</organism>
<comment type="subcellular location">
    <subcellularLocation>
        <location evidence="1">Cell membrane</location>
        <topology evidence="1">Multi-pass membrane protein</topology>
    </subcellularLocation>
</comment>
<dbReference type="InterPro" id="IPR000917">
    <property type="entry name" value="Sulfatase_N"/>
</dbReference>
<comment type="caution">
    <text evidence="10">The sequence shown here is derived from an EMBL/GenBank/DDBJ whole genome shotgun (WGS) entry which is preliminary data.</text>
</comment>
<dbReference type="EMBL" id="JAJEPU010000005">
    <property type="protein sequence ID" value="MCC2163822.1"/>
    <property type="molecule type" value="Genomic_DNA"/>
</dbReference>
<proteinExistence type="predicted"/>
<evidence type="ECO:0000313" key="10">
    <source>
        <dbReference type="EMBL" id="MCC2163822.1"/>
    </source>
</evidence>
<evidence type="ECO:0000313" key="11">
    <source>
        <dbReference type="Proteomes" id="UP001198962"/>
    </source>
</evidence>
<evidence type="ECO:0000256" key="4">
    <source>
        <dbReference type="ARBA" id="ARBA00022692"/>
    </source>
</evidence>
<feature type="transmembrane region" description="Helical" evidence="8">
    <location>
        <begin position="150"/>
        <end position="176"/>
    </location>
</feature>
<evidence type="ECO:0000256" key="7">
    <source>
        <dbReference type="SAM" id="MobiDB-lite"/>
    </source>
</evidence>
<evidence type="ECO:0000256" key="5">
    <source>
        <dbReference type="ARBA" id="ARBA00022989"/>
    </source>
</evidence>
<dbReference type="CDD" id="cd16015">
    <property type="entry name" value="LTA_synthase"/>
    <property type="match status" value="1"/>
</dbReference>
<dbReference type="PANTHER" id="PTHR47371">
    <property type="entry name" value="LIPOTEICHOIC ACID SYNTHASE"/>
    <property type="match status" value="1"/>
</dbReference>
<protein>
    <submittedName>
        <fullName evidence="10">LTA synthase family protein</fullName>
    </submittedName>
</protein>
<keyword evidence="5 8" id="KW-1133">Transmembrane helix</keyword>
<feature type="transmembrane region" description="Helical" evidence="8">
    <location>
        <begin position="66"/>
        <end position="88"/>
    </location>
</feature>
<keyword evidence="3" id="KW-1003">Cell membrane</keyword>
<evidence type="ECO:0000256" key="3">
    <source>
        <dbReference type="ARBA" id="ARBA00022475"/>
    </source>
</evidence>
<dbReference type="RefSeq" id="WP_308450607.1">
    <property type="nucleotide sequence ID" value="NZ_JAJEPU010000005.1"/>
</dbReference>
<dbReference type="InterPro" id="IPR050448">
    <property type="entry name" value="OpgB/LTA_synthase_biosynth"/>
</dbReference>
<feature type="transmembrane region" description="Helical" evidence="8">
    <location>
        <begin position="38"/>
        <end position="59"/>
    </location>
</feature>
<dbReference type="PANTHER" id="PTHR47371:SF3">
    <property type="entry name" value="PHOSPHOGLYCEROL TRANSFERASE I"/>
    <property type="match status" value="1"/>
</dbReference>
<keyword evidence="6 8" id="KW-0472">Membrane</keyword>
<evidence type="ECO:0000256" key="2">
    <source>
        <dbReference type="ARBA" id="ARBA00004936"/>
    </source>
</evidence>
<keyword evidence="11" id="KW-1185">Reference proteome</keyword>
<evidence type="ECO:0000256" key="1">
    <source>
        <dbReference type="ARBA" id="ARBA00004651"/>
    </source>
</evidence>
<feature type="domain" description="Sulfatase N-terminal" evidence="9">
    <location>
        <begin position="241"/>
        <end position="485"/>
    </location>
</feature>
<keyword evidence="4 8" id="KW-0812">Transmembrane</keyword>
<dbReference type="GO" id="GO:0005886">
    <property type="term" value="C:plasma membrane"/>
    <property type="evidence" value="ECO:0007669"/>
    <property type="project" value="UniProtKB-SubCell"/>
</dbReference>
<dbReference type="InterPro" id="IPR017850">
    <property type="entry name" value="Alkaline_phosphatase_core_sf"/>
</dbReference>
<comment type="pathway">
    <text evidence="2">Cell wall biogenesis; lipoteichoic acid biosynthesis.</text>
</comment>
<sequence>MKKTWILLGKIFGLVLLLDLVIELLSRKSLMGLFHYGIGNFPVFLANALLLLPPFLLILFTRRKVFTAGILVIIGLVMGLINGVLLVFRTTPFTASDLRLVKYAISLLNTYLTWWQIVLGAVGIVLALILGVLLWRLAPVDSKPICLRNSLCVAGVALLVSWGGLHLAILSGILALHFGNIGQAYQDYGFVYCFSNSLFHTGIARPSDYDKATVAQVEKEDLETIELEAGETYSLSEYQTPNIIMIQLESFFDPMLWENNPVEKDPIPFFRYLMEHFPSGYLSVPSVGAGTANTEFECITGMNLDFFGPGEYPYKTVLQKTACESMAFDMKNLGYHTHAIHDNEATFYDRHKIFAQLGFDDFTPIEYMYDVERNPTGWCKDKILVEEIEKALDSSVGQDFIYTISVQGHGKYPSFEYYCQQIHEMDGFVKKLVRMLNARKEPMVLVMYGDHLPGFEWTADEMKNKSLFQTNYVIWNNLNLPVQKRDVESYQLSAYVQELLNLHEGTMFCFHQKYMRGENDFSGESTEQRTKAMGEQTSEESTDTESMFAEEEENGQNIDQNETYLSNMQLLEYDILYGDQEVYGGTSPYQTVKMEFGIDPIIQKSTYLGKHQVIVFGSGFNSYSKIFVNGKQVDTPYWTEKRLIAPNLTLKGDEEITVRQVGRDKVPLGTARKAPGA</sequence>
<dbReference type="Pfam" id="PF00884">
    <property type="entry name" value="Sulfatase"/>
    <property type="match status" value="1"/>
</dbReference>
<evidence type="ECO:0000259" key="9">
    <source>
        <dbReference type="Pfam" id="PF00884"/>
    </source>
</evidence>
<feature type="transmembrane region" description="Helical" evidence="8">
    <location>
        <begin position="7"/>
        <end position="26"/>
    </location>
</feature>
<evidence type="ECO:0000256" key="8">
    <source>
        <dbReference type="SAM" id="Phobius"/>
    </source>
</evidence>
<name>A0AAE3AQ17_9FIRM</name>
<feature type="transmembrane region" description="Helical" evidence="8">
    <location>
        <begin position="114"/>
        <end position="138"/>
    </location>
</feature>
<gene>
    <name evidence="10" type="ORF">LKD32_02810</name>
</gene>
<dbReference type="SUPFAM" id="SSF53649">
    <property type="entry name" value="Alkaline phosphatase-like"/>
    <property type="match status" value="1"/>
</dbReference>
<dbReference type="Proteomes" id="UP001198962">
    <property type="component" value="Unassembled WGS sequence"/>
</dbReference>